<feature type="domain" description="F-box" evidence="1">
    <location>
        <begin position="56"/>
        <end position="92"/>
    </location>
</feature>
<evidence type="ECO:0000313" key="3">
    <source>
        <dbReference type="Proteomes" id="UP000027120"/>
    </source>
</evidence>
<sequence>MKNCQGVMSSECREIARNSKSKLLRSEVETLSHCTDTTWLLPCNKRKRREDYTCLYDRISELPDDILVTVLSRLTIKEAARTSILSSRWRYLWKWFNGCLNFDNPLTMGDYNWTLGLGSQPLDVERHKFVSWVNQVLRSLQCHSLEGLRICFDVASNGDIHNWINFAVEKKVQKLDLDFSRVQDFSWPVAEYTFSPHLDSYSSFSSLTALSLNTVAVTGEALEHLLSCCHFLEVLTVIHSPCLTSLKVSGPSLRLKYLKLHLVLLQYVEIDAPNIISFEYSGSGIVFFRDVPNLTEVSFDGFVCTYIMHKLRQLSTILLQLHTLKLNLAFVSVPEAVPYDLPELCNLKHLEMEINLFDDDRLLPCAAFLRACPSLYKFTLKLFRVHPSSGTARTVKDHPYLSVCELSVRVVELVGFEGQRAETEFVMYLIEKAKLLEKIIIDPCIPKYLGTPKELLYRDSEEYHSARKHAIELGARFPLWDFVIP</sequence>
<dbReference type="InterPro" id="IPR036047">
    <property type="entry name" value="F-box-like_dom_sf"/>
</dbReference>
<dbReference type="AlphaFoldDB" id="A0A067FAB9"/>
<dbReference type="EMBL" id="KK784908">
    <property type="protein sequence ID" value="KDO64263.1"/>
    <property type="molecule type" value="Genomic_DNA"/>
</dbReference>
<dbReference type="PaxDb" id="2711-XP_006481300.1"/>
<dbReference type="InterPro" id="IPR055357">
    <property type="entry name" value="LRR_At1g61320_AtMIF1"/>
</dbReference>
<dbReference type="InterPro" id="IPR001810">
    <property type="entry name" value="F-box_dom"/>
</dbReference>
<dbReference type="SUPFAM" id="SSF81383">
    <property type="entry name" value="F-box domain"/>
    <property type="match status" value="1"/>
</dbReference>
<dbReference type="PANTHER" id="PTHR34145:SF68">
    <property type="entry name" value="FBD DOMAIN-CONTAINING PROTEIN"/>
    <property type="match status" value="1"/>
</dbReference>
<dbReference type="Gene3D" id="3.80.10.10">
    <property type="entry name" value="Ribonuclease Inhibitor"/>
    <property type="match status" value="1"/>
</dbReference>
<organism evidence="2 3">
    <name type="scientific">Citrus sinensis</name>
    <name type="common">Sweet orange</name>
    <name type="synonym">Citrus aurantium var. sinensis</name>
    <dbReference type="NCBI Taxonomy" id="2711"/>
    <lineage>
        <taxon>Eukaryota</taxon>
        <taxon>Viridiplantae</taxon>
        <taxon>Streptophyta</taxon>
        <taxon>Embryophyta</taxon>
        <taxon>Tracheophyta</taxon>
        <taxon>Spermatophyta</taxon>
        <taxon>Magnoliopsida</taxon>
        <taxon>eudicotyledons</taxon>
        <taxon>Gunneridae</taxon>
        <taxon>Pentapetalae</taxon>
        <taxon>rosids</taxon>
        <taxon>malvids</taxon>
        <taxon>Sapindales</taxon>
        <taxon>Rutaceae</taxon>
        <taxon>Aurantioideae</taxon>
        <taxon>Citrus</taxon>
    </lineage>
</organism>
<dbReference type="Proteomes" id="UP000027120">
    <property type="component" value="Unassembled WGS sequence"/>
</dbReference>
<dbReference type="Pfam" id="PF00646">
    <property type="entry name" value="F-box"/>
    <property type="match status" value="1"/>
</dbReference>
<dbReference type="PANTHER" id="PTHR34145">
    <property type="entry name" value="OS02G0105600 PROTEIN"/>
    <property type="match status" value="1"/>
</dbReference>
<dbReference type="InterPro" id="IPR053772">
    <property type="entry name" value="At1g61320/At1g61330-like"/>
</dbReference>
<evidence type="ECO:0000259" key="1">
    <source>
        <dbReference type="PROSITE" id="PS50181"/>
    </source>
</evidence>
<protein>
    <recommendedName>
        <fullName evidence="1">F-box domain-containing protein</fullName>
    </recommendedName>
</protein>
<accession>A0A067FAB9</accession>
<dbReference type="SMART" id="SM00256">
    <property type="entry name" value="FBOX"/>
    <property type="match status" value="1"/>
</dbReference>
<proteinExistence type="predicted"/>
<evidence type="ECO:0000313" key="2">
    <source>
        <dbReference type="EMBL" id="KDO64263.1"/>
    </source>
</evidence>
<dbReference type="STRING" id="2711.A0A067FAB9"/>
<dbReference type="Gene3D" id="1.20.1280.50">
    <property type="match status" value="1"/>
</dbReference>
<dbReference type="InterPro" id="IPR032675">
    <property type="entry name" value="LRR_dom_sf"/>
</dbReference>
<reference evidence="2 3" key="1">
    <citation type="submission" date="2014-04" db="EMBL/GenBank/DDBJ databases">
        <authorList>
            <consortium name="International Citrus Genome Consortium"/>
            <person name="Gmitter F."/>
            <person name="Chen C."/>
            <person name="Farmerie W."/>
            <person name="Harkins T."/>
            <person name="Desany B."/>
            <person name="Mohiuddin M."/>
            <person name="Kodira C."/>
            <person name="Borodovsky M."/>
            <person name="Lomsadze A."/>
            <person name="Burns P."/>
            <person name="Jenkins J."/>
            <person name="Prochnik S."/>
            <person name="Shu S."/>
            <person name="Chapman J."/>
            <person name="Pitluck S."/>
            <person name="Schmutz J."/>
            <person name="Rokhsar D."/>
        </authorList>
    </citation>
    <scope>NUCLEOTIDE SEQUENCE</scope>
</reference>
<gene>
    <name evidence="2" type="ORF">CISIN_1g011456mg</name>
</gene>
<name>A0A067FAB9_CITSI</name>
<dbReference type="InterPro" id="IPR053781">
    <property type="entry name" value="F-box_AtFBL13-like"/>
</dbReference>
<dbReference type="CDD" id="cd22160">
    <property type="entry name" value="F-box_AtFBL13-like"/>
    <property type="match status" value="1"/>
</dbReference>
<dbReference type="PROSITE" id="PS50181">
    <property type="entry name" value="FBOX"/>
    <property type="match status" value="1"/>
</dbReference>
<dbReference type="Pfam" id="PF23622">
    <property type="entry name" value="LRR_At1g61320_AtMIF1"/>
    <property type="match status" value="1"/>
</dbReference>
<keyword evidence="3" id="KW-1185">Reference proteome</keyword>
<dbReference type="eggNOG" id="ENOG502RYMX">
    <property type="taxonomic scope" value="Eukaryota"/>
</dbReference>
<dbReference type="SUPFAM" id="SSF52047">
    <property type="entry name" value="RNI-like"/>
    <property type="match status" value="1"/>
</dbReference>